<keyword evidence="2" id="KW-0378">Hydrolase</keyword>
<accession>A0A4P9VNS3</accession>
<reference evidence="2 3" key="1">
    <citation type="submission" date="2017-04" db="EMBL/GenBank/DDBJ databases">
        <title>Draft genome sequence of Zooshikella ganghwensis VG4 isolated from Red Sea sediments.</title>
        <authorList>
            <person name="Rehman Z."/>
            <person name="Alam I."/>
            <person name="Kamau A."/>
            <person name="Bajic V."/>
            <person name="Leiknes T."/>
        </authorList>
    </citation>
    <scope>NUCLEOTIDE SEQUENCE [LARGE SCALE GENOMIC DNA]</scope>
    <source>
        <strain evidence="2 3">VG4</strain>
    </source>
</reference>
<dbReference type="PROSITE" id="PS51257">
    <property type="entry name" value="PROKAR_LIPOPROTEIN"/>
    <property type="match status" value="1"/>
</dbReference>
<keyword evidence="2" id="KW-0031">Aminopeptidase</keyword>
<name>A0A4P9VNS3_9GAMM</name>
<protein>
    <submittedName>
        <fullName evidence="2">Aminopeptidase</fullName>
    </submittedName>
</protein>
<comment type="caution">
    <text evidence="2">The sequence shown here is derived from an EMBL/GenBank/DDBJ whole genome shotgun (WGS) entry which is preliminary data.</text>
</comment>
<dbReference type="EMBL" id="NDXW01000001">
    <property type="protein sequence ID" value="RDH44127.1"/>
    <property type="molecule type" value="Genomic_DNA"/>
</dbReference>
<dbReference type="GO" id="GO:0004177">
    <property type="term" value="F:aminopeptidase activity"/>
    <property type="evidence" value="ECO:0007669"/>
    <property type="project" value="UniProtKB-KW"/>
</dbReference>
<organism evidence="2 3">
    <name type="scientific">Zooshikella ganghwensis</name>
    <dbReference type="NCBI Taxonomy" id="202772"/>
    <lineage>
        <taxon>Bacteria</taxon>
        <taxon>Pseudomonadati</taxon>
        <taxon>Pseudomonadota</taxon>
        <taxon>Gammaproteobacteria</taxon>
        <taxon>Oceanospirillales</taxon>
        <taxon>Zooshikellaceae</taxon>
        <taxon>Zooshikella</taxon>
    </lineage>
</organism>
<dbReference type="Pfam" id="PF10023">
    <property type="entry name" value="Aminopep"/>
    <property type="match status" value="1"/>
</dbReference>
<gene>
    <name evidence="2" type="ORF">B9G39_12085</name>
</gene>
<sequence>MALFGRVAIGRVSVYNVAILLIFSVLLTGCETIHYYQQAAFGQLEVIQRRKPVVEVINATDNVRLQQQLALSQQLLHFADQQLHLPVENSYQHYADLERPYVVWNVFAAPALSLEQKTWCYPLVGCLAYRGYYLEADAMESAAQLQVQGFDTYVAGIKAYSTLGWFNDPLLNTFIHFPEAYLAELLFHEIAHQWLYVPGDTDFNESLATVVALEGVKRWFQQVHAGDAPLKPLQGRLQFEDEFTRWLLGYRQQLGALYRSHLPDEQKLQQKKRVIAAIQHDYHQLRQGPWKQWSAYDQWITSGLSNAKLASIASYYRWVPALQVLLAQQQTLSSFYKACEALAELDQADREAKLMKLAPNE</sequence>
<feature type="transmembrane region" description="Helical" evidence="1">
    <location>
        <begin position="12"/>
        <end position="29"/>
    </location>
</feature>
<dbReference type="Proteomes" id="UP000257039">
    <property type="component" value="Unassembled WGS sequence"/>
</dbReference>
<keyword evidence="3" id="KW-1185">Reference proteome</keyword>
<evidence type="ECO:0000313" key="3">
    <source>
        <dbReference type="Proteomes" id="UP000257039"/>
    </source>
</evidence>
<proteinExistence type="predicted"/>
<dbReference type="PIRSF" id="PIRSF029285">
    <property type="entry name" value="Aminopept"/>
    <property type="match status" value="1"/>
</dbReference>
<keyword evidence="1" id="KW-0472">Membrane</keyword>
<dbReference type="RefSeq" id="WP_094787336.1">
    <property type="nucleotide sequence ID" value="NZ_NDXW01000001.1"/>
</dbReference>
<keyword evidence="1" id="KW-1133">Transmembrane helix</keyword>
<dbReference type="AlphaFoldDB" id="A0A4P9VNS3"/>
<keyword evidence="1" id="KW-0812">Transmembrane</keyword>
<dbReference type="InterPro" id="IPR014553">
    <property type="entry name" value="Aminopept"/>
</dbReference>
<evidence type="ECO:0000313" key="2">
    <source>
        <dbReference type="EMBL" id="RDH44127.1"/>
    </source>
</evidence>
<keyword evidence="2" id="KW-0645">Protease</keyword>
<evidence type="ECO:0000256" key="1">
    <source>
        <dbReference type="SAM" id="Phobius"/>
    </source>
</evidence>